<keyword evidence="5" id="KW-1185">Reference proteome</keyword>
<dbReference type="Proteomes" id="UP000007110">
    <property type="component" value="Unassembled WGS sequence"/>
</dbReference>
<dbReference type="Pfam" id="PF20434">
    <property type="entry name" value="BD-FAE"/>
    <property type="match status" value="1"/>
</dbReference>
<feature type="transmembrane region" description="Helical" evidence="2">
    <location>
        <begin position="265"/>
        <end position="286"/>
    </location>
</feature>
<dbReference type="KEGG" id="spu:115928794"/>
<dbReference type="EnsemblMetazoa" id="XM_030996701">
    <property type="protein sequence ID" value="XP_030852561"/>
    <property type="gene ID" value="LOC115928794"/>
</dbReference>
<feature type="domain" description="BD-FAE-like" evidence="3">
    <location>
        <begin position="374"/>
        <end position="476"/>
    </location>
</feature>
<dbReference type="InterPro" id="IPR049492">
    <property type="entry name" value="BD-FAE-like_dom"/>
</dbReference>
<dbReference type="InterPro" id="IPR050300">
    <property type="entry name" value="GDXG_lipolytic_enzyme"/>
</dbReference>
<reference evidence="5" key="1">
    <citation type="submission" date="2015-02" db="EMBL/GenBank/DDBJ databases">
        <title>Genome sequencing for Strongylocentrotus purpuratus.</title>
        <authorList>
            <person name="Murali S."/>
            <person name="Liu Y."/>
            <person name="Vee V."/>
            <person name="English A."/>
            <person name="Wang M."/>
            <person name="Skinner E."/>
            <person name="Han Y."/>
            <person name="Muzny D.M."/>
            <person name="Worley K.C."/>
            <person name="Gibbs R.A."/>
        </authorList>
    </citation>
    <scope>NUCLEOTIDE SEQUENCE</scope>
</reference>
<evidence type="ECO:0000256" key="1">
    <source>
        <dbReference type="ARBA" id="ARBA00022801"/>
    </source>
</evidence>
<name>A0A7M7T460_STRPU</name>
<dbReference type="InterPro" id="IPR029058">
    <property type="entry name" value="AB_hydrolase_fold"/>
</dbReference>
<dbReference type="GeneID" id="115928794"/>
<evidence type="ECO:0000259" key="3">
    <source>
        <dbReference type="Pfam" id="PF20434"/>
    </source>
</evidence>
<keyword evidence="2" id="KW-1133">Transmembrane helix</keyword>
<accession>A0A7M7T460</accession>
<dbReference type="OrthoDB" id="433474at2759"/>
<evidence type="ECO:0000256" key="2">
    <source>
        <dbReference type="SAM" id="Phobius"/>
    </source>
</evidence>
<proteinExistence type="predicted"/>
<dbReference type="InParanoid" id="A0A7M7T460"/>
<dbReference type="OMA" id="DIFFANI"/>
<dbReference type="PANTHER" id="PTHR48081">
    <property type="entry name" value="AB HYDROLASE SUPERFAMILY PROTEIN C4A8.06C"/>
    <property type="match status" value="1"/>
</dbReference>
<dbReference type="Gene3D" id="3.40.50.1820">
    <property type="entry name" value="alpha/beta hydrolase"/>
    <property type="match status" value="2"/>
</dbReference>
<feature type="transmembrane region" description="Helical" evidence="2">
    <location>
        <begin position="233"/>
        <end position="253"/>
    </location>
</feature>
<dbReference type="AlphaFoldDB" id="A0A7M7T460"/>
<feature type="transmembrane region" description="Helical" evidence="2">
    <location>
        <begin position="307"/>
        <end position="328"/>
    </location>
</feature>
<keyword evidence="2" id="KW-0812">Transmembrane</keyword>
<sequence length="497" mass="54728">MENRLGYSVLRNFDYSQPFEEGVANRGRKEHQSVHILSKTCLDLFLPSSGNPISTVESKTVSDDFINDGRKLEGPSLDSGGTLGGNVVVKSKMQKSQNSCKSTEDAEVESPISSCTNESITIKKEEQFSDKNVRKRDANGEIGGKRPRPPPLVVFAYGGGWRRGDKQTWRHYMSRWECNFSLAAMVGRDRLYSNIGESFASRGFPCAILSYPIAPTPWLINLIEMAISLSYAFAYWMLAALLLFIVLEVLPISCSSLDSHLRVPIIPLMAGVIIIAQWITLAIMISRELYLERRHQSGTKKNISSKMPIVVALVATIATVSTLDISTLAENNTLALSISGILVFTVQCLIFYFRQTTTFDLGSSLVAGPKDQAECVTLALKWLVDYGQSTGHFDPESIILAGHSAGGHLVSLVALDHHYLTDVGISPQVIKGVISLSAVHDLQSISKGFNYHIYLKPAFGTDPTYWTSMSPIEYVKLLDENKNPTPTSTSSEEEESS</sequence>
<feature type="transmembrane region" description="Helical" evidence="2">
    <location>
        <begin position="334"/>
        <end position="353"/>
    </location>
</feature>
<keyword evidence="1" id="KW-0378">Hydrolase</keyword>
<dbReference type="GO" id="GO:0004061">
    <property type="term" value="F:arylformamidase activity"/>
    <property type="evidence" value="ECO:0000318"/>
    <property type="project" value="GO_Central"/>
</dbReference>
<dbReference type="PANTHER" id="PTHR48081:SF33">
    <property type="entry name" value="KYNURENINE FORMAMIDASE"/>
    <property type="match status" value="1"/>
</dbReference>
<evidence type="ECO:0000313" key="5">
    <source>
        <dbReference type="Proteomes" id="UP000007110"/>
    </source>
</evidence>
<protein>
    <recommendedName>
        <fullName evidence="3">BD-FAE-like domain-containing protein</fullName>
    </recommendedName>
</protein>
<organism evidence="4 5">
    <name type="scientific">Strongylocentrotus purpuratus</name>
    <name type="common">Purple sea urchin</name>
    <dbReference type="NCBI Taxonomy" id="7668"/>
    <lineage>
        <taxon>Eukaryota</taxon>
        <taxon>Metazoa</taxon>
        <taxon>Echinodermata</taxon>
        <taxon>Eleutherozoa</taxon>
        <taxon>Echinozoa</taxon>
        <taxon>Echinoidea</taxon>
        <taxon>Euechinoidea</taxon>
        <taxon>Echinacea</taxon>
        <taxon>Camarodonta</taxon>
        <taxon>Echinidea</taxon>
        <taxon>Strongylocentrotidae</taxon>
        <taxon>Strongylocentrotus</taxon>
    </lineage>
</organism>
<evidence type="ECO:0000313" key="4">
    <source>
        <dbReference type="EnsemblMetazoa" id="XP_030852561"/>
    </source>
</evidence>
<reference evidence="4" key="2">
    <citation type="submission" date="2021-01" db="UniProtKB">
        <authorList>
            <consortium name="EnsemblMetazoa"/>
        </authorList>
    </citation>
    <scope>IDENTIFICATION</scope>
</reference>
<dbReference type="RefSeq" id="XP_030852561.1">
    <property type="nucleotide sequence ID" value="XM_030996701.1"/>
</dbReference>
<dbReference type="SUPFAM" id="SSF53474">
    <property type="entry name" value="alpha/beta-Hydrolases"/>
    <property type="match status" value="2"/>
</dbReference>
<keyword evidence="2" id="KW-0472">Membrane</keyword>